<dbReference type="SUPFAM" id="SSF51215">
    <property type="entry name" value="Regulatory protein AraC"/>
    <property type="match status" value="1"/>
</dbReference>
<organism evidence="5 6">
    <name type="scientific">Paenibacillus sepulcri</name>
    <dbReference type="NCBI Taxonomy" id="359917"/>
    <lineage>
        <taxon>Bacteria</taxon>
        <taxon>Bacillati</taxon>
        <taxon>Bacillota</taxon>
        <taxon>Bacilli</taxon>
        <taxon>Bacillales</taxon>
        <taxon>Paenibacillaceae</taxon>
        <taxon>Paenibacillus</taxon>
    </lineage>
</organism>
<accession>A0ABS7C891</accession>
<dbReference type="Pfam" id="PF12833">
    <property type="entry name" value="HTH_18"/>
    <property type="match status" value="1"/>
</dbReference>
<reference evidence="5 6" key="1">
    <citation type="submission" date="2021-07" db="EMBL/GenBank/DDBJ databases">
        <title>Paenibacillus radiodurans sp. nov., isolated from the southeastern edge of Tengger Desert.</title>
        <authorList>
            <person name="Zhang G."/>
        </authorList>
    </citation>
    <scope>NUCLEOTIDE SEQUENCE [LARGE SCALE GENOMIC DNA]</scope>
    <source>
        <strain evidence="5 6">CCM 7311</strain>
    </source>
</reference>
<dbReference type="Pfam" id="PF02311">
    <property type="entry name" value="AraC_binding"/>
    <property type="match status" value="1"/>
</dbReference>
<dbReference type="PANTHER" id="PTHR43280:SF2">
    <property type="entry name" value="HTH-TYPE TRANSCRIPTIONAL REGULATOR EXSA"/>
    <property type="match status" value="1"/>
</dbReference>
<dbReference type="InterPro" id="IPR014710">
    <property type="entry name" value="RmlC-like_jellyroll"/>
</dbReference>
<protein>
    <submittedName>
        <fullName evidence="5">AraC family transcriptional regulator</fullName>
    </submittedName>
</protein>
<dbReference type="InterPro" id="IPR003313">
    <property type="entry name" value="AraC-bd"/>
</dbReference>
<name>A0ABS7C891_9BACL</name>
<evidence type="ECO:0000256" key="2">
    <source>
        <dbReference type="ARBA" id="ARBA00023125"/>
    </source>
</evidence>
<keyword evidence="6" id="KW-1185">Reference proteome</keyword>
<dbReference type="InterPro" id="IPR037923">
    <property type="entry name" value="HTH-like"/>
</dbReference>
<dbReference type="Gene3D" id="2.60.120.10">
    <property type="entry name" value="Jelly Rolls"/>
    <property type="match status" value="1"/>
</dbReference>
<dbReference type="SUPFAM" id="SSF46689">
    <property type="entry name" value="Homeodomain-like"/>
    <property type="match status" value="2"/>
</dbReference>
<dbReference type="Proteomes" id="UP001519887">
    <property type="component" value="Unassembled WGS sequence"/>
</dbReference>
<proteinExistence type="predicted"/>
<dbReference type="EMBL" id="JAHZIK010000744">
    <property type="protein sequence ID" value="MBW7457078.1"/>
    <property type="molecule type" value="Genomic_DNA"/>
</dbReference>
<evidence type="ECO:0000256" key="1">
    <source>
        <dbReference type="ARBA" id="ARBA00023015"/>
    </source>
</evidence>
<evidence type="ECO:0000313" key="6">
    <source>
        <dbReference type="Proteomes" id="UP001519887"/>
    </source>
</evidence>
<dbReference type="InterPro" id="IPR009057">
    <property type="entry name" value="Homeodomain-like_sf"/>
</dbReference>
<feature type="domain" description="HTH araC/xylS-type" evidence="4">
    <location>
        <begin position="174"/>
        <end position="271"/>
    </location>
</feature>
<keyword evidence="1" id="KW-0805">Transcription regulation</keyword>
<dbReference type="Gene3D" id="1.10.10.60">
    <property type="entry name" value="Homeodomain-like"/>
    <property type="match status" value="2"/>
</dbReference>
<evidence type="ECO:0000313" key="5">
    <source>
        <dbReference type="EMBL" id="MBW7457078.1"/>
    </source>
</evidence>
<gene>
    <name evidence="5" type="ORF">K0U00_23865</name>
</gene>
<sequence>MKPTYMTIIRNYFHHFHADVAMASFSYTRPGLRVQSLPEFYRLWYIKEGQGVLYMNGHRYEVQTGQLYLLPPGSQIVFGSETLPAIGIYWCHFRASMGDMQLFELLQLPFCVKPVHGDHIIDCFESLIHAFHSTSLSSDLRVKAGMLEVIAYYLDYCGQQEEIMQRIDSLEVIDRVLEYIDEHLDGNIGVDELAKLAFLHPNYFISFFKSAVGFSPIQYVNRRRLEEARRLLEQTDRAVNEVAGQVGLQNHYLSRLFKQHIGLSPTQYRRVHRESHLLLEEGDH</sequence>
<dbReference type="PANTHER" id="PTHR43280">
    <property type="entry name" value="ARAC-FAMILY TRANSCRIPTIONAL REGULATOR"/>
    <property type="match status" value="1"/>
</dbReference>
<dbReference type="InterPro" id="IPR018060">
    <property type="entry name" value="HTH_AraC"/>
</dbReference>
<dbReference type="PROSITE" id="PS01124">
    <property type="entry name" value="HTH_ARAC_FAMILY_2"/>
    <property type="match status" value="1"/>
</dbReference>
<keyword evidence="2" id="KW-0238">DNA-binding</keyword>
<evidence type="ECO:0000259" key="4">
    <source>
        <dbReference type="PROSITE" id="PS01124"/>
    </source>
</evidence>
<comment type="caution">
    <text evidence="5">The sequence shown here is derived from an EMBL/GenBank/DDBJ whole genome shotgun (WGS) entry which is preliminary data.</text>
</comment>
<evidence type="ECO:0000256" key="3">
    <source>
        <dbReference type="ARBA" id="ARBA00023163"/>
    </source>
</evidence>
<keyword evidence="3" id="KW-0804">Transcription</keyword>
<dbReference type="SMART" id="SM00342">
    <property type="entry name" value="HTH_ARAC"/>
    <property type="match status" value="1"/>
</dbReference>